<dbReference type="SUPFAM" id="SSF56672">
    <property type="entry name" value="DNA/RNA polymerases"/>
    <property type="match status" value="1"/>
</dbReference>
<name>A0A6H5ISP4_9HYME</name>
<protein>
    <submittedName>
        <fullName evidence="2">Uncharacterized protein</fullName>
    </submittedName>
</protein>
<dbReference type="EMBL" id="CADCXV010000985">
    <property type="protein sequence ID" value="CAB0039946.1"/>
    <property type="molecule type" value="Genomic_DNA"/>
</dbReference>
<dbReference type="Proteomes" id="UP000479190">
    <property type="component" value="Unassembled WGS sequence"/>
</dbReference>
<evidence type="ECO:0000313" key="2">
    <source>
        <dbReference type="EMBL" id="CAB0039946.1"/>
    </source>
</evidence>
<sequence>MFAPPFPACSGEEDAPAVQRCVAALDDKKRFRKSFLYWLMDVIPRHREIHHQMILSLSRLRCSARLNCLADLSDSTSDWDSDPATDGAPESGAVGVADPAAEGVPSPTTSIASSCAFKRSTVNSVCELSHTRIFSRQRSRNGSGHLRRAVIAVTESIHSNHLGNIETSFTPESRQHATHIIEHAIYTKDDAPINARPYRFPAALREELHRQVNEMLETGIIEASESSYRSNIFLVPKTT</sequence>
<evidence type="ECO:0000313" key="3">
    <source>
        <dbReference type="Proteomes" id="UP000479190"/>
    </source>
</evidence>
<keyword evidence="3" id="KW-1185">Reference proteome</keyword>
<gene>
    <name evidence="2" type="ORF">TBRA_LOCUS11684</name>
</gene>
<accession>A0A6H5ISP4</accession>
<proteinExistence type="predicted"/>
<feature type="region of interest" description="Disordered" evidence="1">
    <location>
        <begin position="73"/>
        <end position="111"/>
    </location>
</feature>
<dbReference type="InterPro" id="IPR043502">
    <property type="entry name" value="DNA/RNA_pol_sf"/>
</dbReference>
<organism evidence="2 3">
    <name type="scientific">Trichogramma brassicae</name>
    <dbReference type="NCBI Taxonomy" id="86971"/>
    <lineage>
        <taxon>Eukaryota</taxon>
        <taxon>Metazoa</taxon>
        <taxon>Ecdysozoa</taxon>
        <taxon>Arthropoda</taxon>
        <taxon>Hexapoda</taxon>
        <taxon>Insecta</taxon>
        <taxon>Pterygota</taxon>
        <taxon>Neoptera</taxon>
        <taxon>Endopterygota</taxon>
        <taxon>Hymenoptera</taxon>
        <taxon>Apocrita</taxon>
        <taxon>Proctotrupomorpha</taxon>
        <taxon>Chalcidoidea</taxon>
        <taxon>Trichogrammatidae</taxon>
        <taxon>Trichogramma</taxon>
    </lineage>
</organism>
<reference evidence="2 3" key="1">
    <citation type="submission" date="2020-02" db="EMBL/GenBank/DDBJ databases">
        <authorList>
            <person name="Ferguson B K."/>
        </authorList>
    </citation>
    <scope>NUCLEOTIDE SEQUENCE [LARGE SCALE GENOMIC DNA]</scope>
</reference>
<dbReference type="Gene3D" id="3.10.10.10">
    <property type="entry name" value="HIV Type 1 Reverse Transcriptase, subunit A, domain 1"/>
    <property type="match status" value="1"/>
</dbReference>
<dbReference type="GO" id="GO:0071897">
    <property type="term" value="P:DNA biosynthetic process"/>
    <property type="evidence" value="ECO:0007669"/>
    <property type="project" value="UniProtKB-ARBA"/>
</dbReference>
<dbReference type="OrthoDB" id="425619at2759"/>
<dbReference type="AlphaFoldDB" id="A0A6H5ISP4"/>
<evidence type="ECO:0000256" key="1">
    <source>
        <dbReference type="SAM" id="MobiDB-lite"/>
    </source>
</evidence>